<dbReference type="SUPFAM" id="SSF47473">
    <property type="entry name" value="EF-hand"/>
    <property type="match status" value="1"/>
</dbReference>
<reference evidence="5 6" key="1">
    <citation type="journal article" date="2019" name="Commun. Biol.">
        <title>The bagworm genome reveals a unique fibroin gene that provides high tensile strength.</title>
        <authorList>
            <person name="Kono N."/>
            <person name="Nakamura H."/>
            <person name="Ohtoshi R."/>
            <person name="Tomita M."/>
            <person name="Numata K."/>
            <person name="Arakawa K."/>
        </authorList>
    </citation>
    <scope>NUCLEOTIDE SEQUENCE [LARGE SCALE GENOMIC DNA]</scope>
</reference>
<feature type="domain" description="EF-hand" evidence="4">
    <location>
        <begin position="48"/>
        <end position="73"/>
    </location>
</feature>
<dbReference type="PANTHER" id="PTHR23050">
    <property type="entry name" value="CALCIUM BINDING PROTEIN"/>
    <property type="match status" value="1"/>
</dbReference>
<evidence type="ECO:0000256" key="2">
    <source>
        <dbReference type="ARBA" id="ARBA00022837"/>
    </source>
</evidence>
<accession>A0A4C1U9V2</accession>
<dbReference type="FunFam" id="1.10.238.10:FF:000003">
    <property type="entry name" value="Calmodulin A"/>
    <property type="match status" value="1"/>
</dbReference>
<dbReference type="PROSITE" id="PS50222">
    <property type="entry name" value="EF_HAND_2"/>
    <property type="match status" value="1"/>
</dbReference>
<dbReference type="AlphaFoldDB" id="A0A4C1U9V2"/>
<dbReference type="OrthoDB" id="26525at2759"/>
<comment type="caution">
    <text evidence="5">The sequence shown here is derived from an EMBL/GenBank/DDBJ whole genome shotgun (WGS) entry which is preliminary data.</text>
</comment>
<dbReference type="InterPro" id="IPR018247">
    <property type="entry name" value="EF_Hand_1_Ca_BS"/>
</dbReference>
<evidence type="ECO:0000256" key="1">
    <source>
        <dbReference type="ARBA" id="ARBA00022737"/>
    </source>
</evidence>
<dbReference type="PROSITE" id="PS00018">
    <property type="entry name" value="EF_HAND_1"/>
    <property type="match status" value="1"/>
</dbReference>
<proteinExistence type="predicted"/>
<dbReference type="Pfam" id="PF13499">
    <property type="entry name" value="EF-hand_7"/>
    <property type="match status" value="1"/>
</dbReference>
<evidence type="ECO:0000313" key="5">
    <source>
        <dbReference type="EMBL" id="GBP23223.1"/>
    </source>
</evidence>
<dbReference type="InterPro" id="IPR050145">
    <property type="entry name" value="Centrin_CML-like"/>
</dbReference>
<organism evidence="5 6">
    <name type="scientific">Eumeta variegata</name>
    <name type="common">Bagworm moth</name>
    <name type="synonym">Eumeta japonica</name>
    <dbReference type="NCBI Taxonomy" id="151549"/>
    <lineage>
        <taxon>Eukaryota</taxon>
        <taxon>Metazoa</taxon>
        <taxon>Ecdysozoa</taxon>
        <taxon>Arthropoda</taxon>
        <taxon>Hexapoda</taxon>
        <taxon>Insecta</taxon>
        <taxon>Pterygota</taxon>
        <taxon>Neoptera</taxon>
        <taxon>Endopterygota</taxon>
        <taxon>Lepidoptera</taxon>
        <taxon>Glossata</taxon>
        <taxon>Ditrysia</taxon>
        <taxon>Tineoidea</taxon>
        <taxon>Psychidae</taxon>
        <taxon>Oiketicinae</taxon>
        <taxon>Eumeta</taxon>
    </lineage>
</organism>
<keyword evidence="6" id="KW-1185">Reference proteome</keyword>
<dbReference type="STRING" id="151549.A0A4C1U9V2"/>
<evidence type="ECO:0000259" key="4">
    <source>
        <dbReference type="PROSITE" id="PS50222"/>
    </source>
</evidence>
<evidence type="ECO:0000256" key="3">
    <source>
        <dbReference type="SAM" id="MobiDB-lite"/>
    </source>
</evidence>
<name>A0A4C1U9V2_EUMVA</name>
<dbReference type="EMBL" id="BGZK01000148">
    <property type="protein sequence ID" value="GBP23223.1"/>
    <property type="molecule type" value="Genomic_DNA"/>
</dbReference>
<sequence length="108" mass="12471">MPGMHRPRVFDHQAPFHSKPQSLPNRIEIGIKHQLRCSNLKNRSYHCRVFDRDDNGYITRDELRAALEMIGEPVTDAQLNQVLALGDIDHDGRIDYEGTTTIINYLRS</sequence>
<keyword evidence="1" id="KW-0677">Repeat</keyword>
<dbReference type="CDD" id="cd00051">
    <property type="entry name" value="EFh"/>
    <property type="match status" value="1"/>
</dbReference>
<dbReference type="InterPro" id="IPR002048">
    <property type="entry name" value="EF_hand_dom"/>
</dbReference>
<protein>
    <submittedName>
        <fullName evidence="5">Calcium-binding protein E63-1</fullName>
    </submittedName>
</protein>
<keyword evidence="2" id="KW-0106">Calcium</keyword>
<feature type="region of interest" description="Disordered" evidence="3">
    <location>
        <begin position="1"/>
        <end position="22"/>
    </location>
</feature>
<dbReference type="Gene3D" id="1.10.238.10">
    <property type="entry name" value="EF-hand"/>
    <property type="match status" value="1"/>
</dbReference>
<dbReference type="InterPro" id="IPR011992">
    <property type="entry name" value="EF-hand-dom_pair"/>
</dbReference>
<gene>
    <name evidence="5" type="primary">Eip63F-1</name>
    <name evidence="5" type="ORF">EVAR_82388_1</name>
</gene>
<dbReference type="Proteomes" id="UP000299102">
    <property type="component" value="Unassembled WGS sequence"/>
</dbReference>
<dbReference type="GO" id="GO:0005509">
    <property type="term" value="F:calcium ion binding"/>
    <property type="evidence" value="ECO:0007669"/>
    <property type="project" value="InterPro"/>
</dbReference>
<evidence type="ECO:0000313" key="6">
    <source>
        <dbReference type="Proteomes" id="UP000299102"/>
    </source>
</evidence>